<feature type="compositionally biased region" description="Low complexity" evidence="1">
    <location>
        <begin position="122"/>
        <end position="156"/>
    </location>
</feature>
<comment type="caution">
    <text evidence="3">The sequence shown here is derived from an EMBL/GenBank/DDBJ whole genome shotgun (WGS) entry which is preliminary data.</text>
</comment>
<feature type="compositionally biased region" description="Basic and acidic residues" evidence="1">
    <location>
        <begin position="664"/>
        <end position="674"/>
    </location>
</feature>
<accession>A0A853BNP9</accession>
<feature type="compositionally biased region" description="Basic and acidic residues" evidence="1">
    <location>
        <begin position="944"/>
        <end position="953"/>
    </location>
</feature>
<organism evidence="3 4">
    <name type="scientific">Streptomonospora nanhaiensis</name>
    <dbReference type="NCBI Taxonomy" id="1323731"/>
    <lineage>
        <taxon>Bacteria</taxon>
        <taxon>Bacillati</taxon>
        <taxon>Actinomycetota</taxon>
        <taxon>Actinomycetes</taxon>
        <taxon>Streptosporangiales</taxon>
        <taxon>Nocardiopsidaceae</taxon>
        <taxon>Streptomonospora</taxon>
    </lineage>
</organism>
<feature type="compositionally biased region" description="Low complexity" evidence="1">
    <location>
        <begin position="541"/>
        <end position="550"/>
    </location>
</feature>
<feature type="compositionally biased region" description="Low complexity" evidence="1">
    <location>
        <begin position="276"/>
        <end position="293"/>
    </location>
</feature>
<feature type="compositionally biased region" description="Low complexity" evidence="1">
    <location>
        <begin position="966"/>
        <end position="993"/>
    </location>
</feature>
<feature type="compositionally biased region" description="Basic and acidic residues" evidence="1">
    <location>
        <begin position="856"/>
        <end position="869"/>
    </location>
</feature>
<feature type="compositionally biased region" description="Low complexity" evidence="1">
    <location>
        <begin position="790"/>
        <end position="801"/>
    </location>
</feature>
<gene>
    <name evidence="3" type="ORF">HNR12_002612</name>
</gene>
<feature type="compositionally biased region" description="Basic and acidic residues" evidence="1">
    <location>
        <begin position="1"/>
        <end position="13"/>
    </location>
</feature>
<feature type="compositionally biased region" description="Basic and acidic residues" evidence="1">
    <location>
        <begin position="876"/>
        <end position="885"/>
    </location>
</feature>
<feature type="compositionally biased region" description="Low complexity" evidence="1">
    <location>
        <begin position="220"/>
        <end position="230"/>
    </location>
</feature>
<feature type="compositionally biased region" description="Basic and acidic residues" evidence="1">
    <location>
        <begin position="557"/>
        <end position="571"/>
    </location>
</feature>
<feature type="compositionally biased region" description="Gly residues" evidence="1">
    <location>
        <begin position="729"/>
        <end position="738"/>
    </location>
</feature>
<feature type="compositionally biased region" description="Basic and acidic residues" evidence="1">
    <location>
        <begin position="994"/>
        <end position="1009"/>
    </location>
</feature>
<feature type="compositionally biased region" description="Gly residues" evidence="1">
    <location>
        <begin position="201"/>
        <end position="210"/>
    </location>
</feature>
<sequence>MPSDDEHGARQENTESWFRPSGDRHRSQAQYQETFSDSAESGDPGRGAPGGPAPEASRQEPGAPGEPARPRPTFPNSGGYPGLSGERPGMAEPYPSALGDLGGSPLAPPGPPAGDPPSPIRPYAAPAPQADRPAPAEAAYDLGTTGPAAPGEAGPRPGTPAPGPAAGADPGRDFGDPAGGYARPAGGGRPGGEPGSPLSALGGGTGGYPGFGSTVRGRPDQAPQAPAGPAESLWPGQDGAGAPGRPAEQRPAADDGPDTAPFAGTGRPAPGDTDPRPWGGPAAPGEAGPRPWGTPAADTERPSFGDRPVPGAPAERFGAGEGPAFGERTDPGAPAREWSAPAGPAAGDPLSTDPLSGGRAADSAAPWDTTRPGAAPAASDPAGAPGERPSYGADPLGGSTSAGPADDAWRRPTDTDRGGERDHRADTPGYADPLGGPAGAPGERPSYGADPLGGREGSDTPADRWGEPRPDRYGAPSGAAEPGRHDDPAPRSATDSGAGAPWGGGDPLAPESRQERRESADPLGADPGRAAEWGTGQWETGARPAADLGAPAGGAERGAEADPFRRERPDSGDPFGGGFPRSPESGAERTASAWDTGARGAADPGAPTRDSGGDPLAPESRQERRESADPLGADPGRAAEWGTGQWETGARPAADLGAPAGGAERGDGYDDELSRPYSSRIPADEDLGATSPGYRQSSAPAGTPAANGPPAGDTGADRRADDPARADTGLGGDLGTGSGNTWAFSRDDERLPEHIRQAAAEAQRKRRDGSPEHTTQVFRSGGDTPGTPGGRPDTGPRPGTPVTDLGDDPLAAIAAQQARARSDDPEPPASAADPGWGGDPGPGTQAVPAVADELGPDLRESRRGERPGEDPGAPRWSEREPRPADEGGPSTQAMPAVADELGPDLRDEPRRDPLGGDRGAPWAAEDPAARRDPGGYGAEPGGGYDRESADRAGDPFGAAPEPYGSAAGDPAAAAPGDRTQAFPPGGFTGAPGTDHGRGEPADPWRREPEAPSPYLDGGAEYPRGHREGGEFGGAPQGYADTPYGDRREAPEPGGDPYGTRHQEPYAGEYGDRHHGRHGEYGEAEGHPDTRDDRGGRGADAPTRRGRSGRDPVADDFPGFDDRPPGAAAGDAYPGYDNIDYWPETAPGAAATLWLGIIGLVPVIGLFTAIAALVTGPRARRAIQRSNGELEGLNLVRGGTITAWVGIALFVVEAVVFVATTVLS</sequence>
<feature type="compositionally biased region" description="Low complexity" evidence="1">
    <location>
        <begin position="428"/>
        <end position="445"/>
    </location>
</feature>
<feature type="compositionally biased region" description="Low complexity" evidence="1">
    <location>
        <begin position="699"/>
        <end position="714"/>
    </location>
</feature>
<feature type="compositionally biased region" description="Basic and acidic residues" evidence="1">
    <location>
        <begin position="715"/>
        <end position="725"/>
    </location>
</feature>
<proteinExistence type="predicted"/>
<feature type="compositionally biased region" description="Low complexity" evidence="1">
    <location>
        <begin position="649"/>
        <end position="662"/>
    </location>
</feature>
<evidence type="ECO:0000256" key="1">
    <source>
        <dbReference type="SAM" id="MobiDB-lite"/>
    </source>
</evidence>
<feature type="compositionally biased region" description="Basic and acidic residues" evidence="1">
    <location>
        <begin position="456"/>
        <end position="472"/>
    </location>
</feature>
<feature type="transmembrane region" description="Helical" evidence="2">
    <location>
        <begin position="1194"/>
        <end position="1218"/>
    </location>
</feature>
<keyword evidence="4" id="KW-1185">Reference proteome</keyword>
<feature type="compositionally biased region" description="Basic and acidic residues" evidence="1">
    <location>
        <begin position="903"/>
        <end position="915"/>
    </location>
</feature>
<feature type="compositionally biased region" description="Basic and acidic residues" evidence="1">
    <location>
        <begin position="745"/>
        <end position="756"/>
    </location>
</feature>
<feature type="compositionally biased region" description="Gly residues" evidence="1">
    <location>
        <begin position="934"/>
        <end position="943"/>
    </location>
</feature>
<dbReference type="EMBL" id="JACCFO010000001">
    <property type="protein sequence ID" value="NYI96335.1"/>
    <property type="molecule type" value="Genomic_DNA"/>
</dbReference>
<feature type="compositionally biased region" description="Basic and acidic residues" evidence="1">
    <location>
        <begin position="407"/>
        <end position="426"/>
    </location>
</feature>
<feature type="compositionally biased region" description="Gly residues" evidence="1">
    <location>
        <begin position="185"/>
        <end position="194"/>
    </location>
</feature>
<keyword evidence="2" id="KW-0472">Membrane</keyword>
<evidence type="ECO:0000313" key="4">
    <source>
        <dbReference type="Proteomes" id="UP000575985"/>
    </source>
</evidence>
<keyword evidence="2" id="KW-1133">Transmembrane helix</keyword>
<feature type="compositionally biased region" description="Polar residues" evidence="1">
    <location>
        <begin position="28"/>
        <end position="39"/>
    </location>
</feature>
<evidence type="ECO:0000256" key="2">
    <source>
        <dbReference type="SAM" id="Phobius"/>
    </source>
</evidence>
<feature type="compositionally biased region" description="Basic and acidic residues" evidence="1">
    <location>
        <begin position="1058"/>
        <end position="1096"/>
    </location>
</feature>
<protein>
    <recommendedName>
        <fullName evidence="5">DUF4190 domain-containing protein</fullName>
    </recommendedName>
</protein>
<keyword evidence="2" id="KW-0812">Transmembrane</keyword>
<feature type="compositionally biased region" description="Low complexity" evidence="1">
    <location>
        <begin position="95"/>
        <end position="105"/>
    </location>
</feature>
<feature type="compositionally biased region" description="Low complexity" evidence="1">
    <location>
        <begin position="372"/>
        <end position="386"/>
    </location>
</feature>
<feature type="transmembrane region" description="Helical" evidence="2">
    <location>
        <begin position="1152"/>
        <end position="1173"/>
    </location>
</feature>
<dbReference type="Proteomes" id="UP000575985">
    <property type="component" value="Unassembled WGS sequence"/>
</dbReference>
<dbReference type="RefSeq" id="WP_179767716.1">
    <property type="nucleotide sequence ID" value="NZ_JACCFO010000001.1"/>
</dbReference>
<evidence type="ECO:0008006" key="5">
    <source>
        <dbReference type="Google" id="ProtNLM"/>
    </source>
</evidence>
<evidence type="ECO:0000313" key="3">
    <source>
        <dbReference type="EMBL" id="NYI96335.1"/>
    </source>
</evidence>
<feature type="compositionally biased region" description="Pro residues" evidence="1">
    <location>
        <begin position="106"/>
        <end position="120"/>
    </location>
</feature>
<reference evidence="3 4" key="1">
    <citation type="submission" date="2020-07" db="EMBL/GenBank/DDBJ databases">
        <title>Sequencing the genomes of 1000 actinobacteria strains.</title>
        <authorList>
            <person name="Klenk H.-P."/>
        </authorList>
    </citation>
    <scope>NUCLEOTIDE SEQUENCE [LARGE SCALE GENOMIC DNA]</scope>
    <source>
        <strain evidence="3 4">DSM 45927</strain>
    </source>
</reference>
<dbReference type="AlphaFoldDB" id="A0A853BNP9"/>
<name>A0A853BNP9_9ACTN</name>
<feature type="region of interest" description="Disordered" evidence="1">
    <location>
        <begin position="1"/>
        <end position="1128"/>
    </location>
</feature>